<sequence length="42" mass="5069">MKKSRDYSLPSVIHKLSKLYSVTFILTYPHVNNNIRREQLDY</sequence>
<evidence type="ECO:0000313" key="1">
    <source>
        <dbReference type="EMBL" id="AZV45648.1"/>
    </source>
</evidence>
<dbReference type="EMBL" id="CP026095">
    <property type="protein sequence ID" value="AZV45648.1"/>
    <property type="molecule type" value="Genomic_DNA"/>
</dbReference>
<name>A0A3Q9RSH5_9BACI</name>
<dbReference type="Proteomes" id="UP000283095">
    <property type="component" value="Chromosome"/>
</dbReference>
<organism evidence="1 2">
    <name type="scientific">Peribacillus asahii</name>
    <dbReference type="NCBI Taxonomy" id="228899"/>
    <lineage>
        <taxon>Bacteria</taxon>
        <taxon>Bacillati</taxon>
        <taxon>Bacillota</taxon>
        <taxon>Bacilli</taxon>
        <taxon>Bacillales</taxon>
        <taxon>Bacillaceae</taxon>
        <taxon>Peribacillus</taxon>
    </lineage>
</organism>
<dbReference type="AlphaFoldDB" id="A0A3Q9RSH5"/>
<evidence type="ECO:0000313" key="2">
    <source>
        <dbReference type="Proteomes" id="UP000283095"/>
    </source>
</evidence>
<protein>
    <submittedName>
        <fullName evidence="1">Uncharacterized protein</fullName>
    </submittedName>
</protein>
<reference evidence="1 2" key="1">
    <citation type="submission" date="2018-01" db="EMBL/GenBank/DDBJ databases">
        <title>Bacillus asahii Genome sequencing and assembly.</title>
        <authorList>
            <person name="Jiang H."/>
            <person name="Feng Y."/>
            <person name="Zhao F."/>
            <person name="Lin X."/>
        </authorList>
    </citation>
    <scope>NUCLEOTIDE SEQUENCE [LARGE SCALE GENOMIC DNA]</scope>
    <source>
        <strain evidence="1 2">OM18</strain>
    </source>
</reference>
<accession>A0A3Q9RSH5</accession>
<dbReference type="KEGG" id="pasa:BAOM_5123"/>
<proteinExistence type="predicted"/>
<gene>
    <name evidence="1" type="ORF">BAOM_5123</name>
</gene>